<dbReference type="CDD" id="cd14273">
    <property type="entry name" value="UBA_TAP-C_like"/>
    <property type="match status" value="1"/>
</dbReference>
<reference evidence="3" key="2">
    <citation type="submission" date="2023-05" db="EMBL/GenBank/DDBJ databases">
        <authorList>
            <consortium name="Lawrence Berkeley National Laboratory"/>
            <person name="Steindorff A."/>
            <person name="Hensen N."/>
            <person name="Bonometti L."/>
            <person name="Westerberg I."/>
            <person name="Brannstrom I.O."/>
            <person name="Guillou S."/>
            <person name="Cros-Aarteil S."/>
            <person name="Calhoun S."/>
            <person name="Haridas S."/>
            <person name="Kuo A."/>
            <person name="Mondo S."/>
            <person name="Pangilinan J."/>
            <person name="Riley R."/>
            <person name="Labutti K."/>
            <person name="Andreopoulos B."/>
            <person name="Lipzen A."/>
            <person name="Chen C."/>
            <person name="Yanf M."/>
            <person name="Daum C."/>
            <person name="Ng V."/>
            <person name="Clum A."/>
            <person name="Ohm R."/>
            <person name="Martin F."/>
            <person name="Silar P."/>
            <person name="Natvig D."/>
            <person name="Lalanne C."/>
            <person name="Gautier V."/>
            <person name="Ament-Velasquez S.L."/>
            <person name="Kruys A."/>
            <person name="Hutchinson M.I."/>
            <person name="Powell A.J."/>
            <person name="Barry K."/>
            <person name="Miller A.N."/>
            <person name="Grigoriev I.V."/>
            <person name="Debuchy R."/>
            <person name="Gladieux P."/>
            <person name="Thoren M.H."/>
            <person name="Johannesson H."/>
        </authorList>
    </citation>
    <scope>NUCLEOTIDE SEQUENCE</scope>
    <source>
        <strain evidence="3">CBS 990.96</strain>
    </source>
</reference>
<dbReference type="Gene3D" id="3.10.350.10">
    <property type="entry name" value="LysM domain"/>
    <property type="match status" value="1"/>
</dbReference>
<dbReference type="PANTHER" id="PTHR20932">
    <property type="entry name" value="LYSM AND PUTATIVE PEPTIDOGLYCAN-BINDING DOMAIN-CONTAINING PROTEIN"/>
    <property type="match status" value="1"/>
</dbReference>
<dbReference type="InterPro" id="IPR018392">
    <property type="entry name" value="LysM"/>
</dbReference>
<feature type="region of interest" description="Disordered" evidence="1">
    <location>
        <begin position="65"/>
        <end position="119"/>
    </location>
</feature>
<protein>
    <recommendedName>
        <fullName evidence="2">LysM domain-containing protein</fullName>
    </recommendedName>
</protein>
<feature type="compositionally biased region" description="Polar residues" evidence="1">
    <location>
        <begin position="98"/>
        <end position="111"/>
    </location>
</feature>
<name>A0AAN7GZI3_9PEZI</name>
<evidence type="ECO:0000313" key="3">
    <source>
        <dbReference type="EMBL" id="KAK4227733.1"/>
    </source>
</evidence>
<dbReference type="InterPro" id="IPR045030">
    <property type="entry name" value="LYSM1-4"/>
</dbReference>
<dbReference type="PANTHER" id="PTHR20932:SF31">
    <property type="entry name" value="RING-TYPE DOMAIN-CONTAINING PROTEIN"/>
    <property type="match status" value="1"/>
</dbReference>
<feature type="compositionally biased region" description="Pro residues" evidence="1">
    <location>
        <begin position="79"/>
        <end position="90"/>
    </location>
</feature>
<dbReference type="PROSITE" id="PS51782">
    <property type="entry name" value="LYSM"/>
    <property type="match status" value="1"/>
</dbReference>
<evidence type="ECO:0000256" key="1">
    <source>
        <dbReference type="SAM" id="MobiDB-lite"/>
    </source>
</evidence>
<dbReference type="CDD" id="cd00118">
    <property type="entry name" value="LysM"/>
    <property type="match status" value="1"/>
</dbReference>
<accession>A0AAN7GZI3</accession>
<comment type="caution">
    <text evidence="3">The sequence shown here is derived from an EMBL/GenBank/DDBJ whole genome shotgun (WGS) entry which is preliminary data.</text>
</comment>
<dbReference type="AlphaFoldDB" id="A0AAN7GZI3"/>
<proteinExistence type="predicted"/>
<feature type="domain" description="LysM" evidence="2">
    <location>
        <begin position="126"/>
        <end position="170"/>
    </location>
</feature>
<feature type="compositionally biased region" description="Low complexity" evidence="1">
    <location>
        <begin position="65"/>
        <end position="78"/>
    </location>
</feature>
<dbReference type="Pfam" id="PF01476">
    <property type="entry name" value="LysM"/>
    <property type="match status" value="1"/>
</dbReference>
<keyword evidence="4" id="KW-1185">Reference proteome</keyword>
<dbReference type="Proteomes" id="UP001301958">
    <property type="component" value="Unassembled WGS sequence"/>
</dbReference>
<dbReference type="InterPro" id="IPR036779">
    <property type="entry name" value="LysM_dom_sf"/>
</dbReference>
<sequence length="258" mass="28744">MTACCTCAILLANINSSSGPRISSTSEKPVSDRTLECCSRIICADCIDKNPRFLTYCPYCQPSGRASSTSSASSSRVTSPPPYPSSPYTPPTSSLTPQNKTPSLTTQTENLLSPLDEKSLPSKEPIAHYLLSTDSIPSLSLLYNIPAQTLRKYNNLATDTLLFARQTIYIPPGHISKSPRPPESDAELLRKSKIRKWMMTTKESDYDVAVMYLNGTEWDLEEAVERYKGDLDWERMNPPERKEEEKRGGGGWFFGLGW</sequence>
<evidence type="ECO:0000313" key="4">
    <source>
        <dbReference type="Proteomes" id="UP001301958"/>
    </source>
</evidence>
<dbReference type="EMBL" id="MU865328">
    <property type="protein sequence ID" value="KAK4227733.1"/>
    <property type="molecule type" value="Genomic_DNA"/>
</dbReference>
<gene>
    <name evidence="3" type="ORF">QBC38DRAFT_455033</name>
</gene>
<organism evidence="3 4">
    <name type="scientific">Podospora fimiseda</name>
    <dbReference type="NCBI Taxonomy" id="252190"/>
    <lineage>
        <taxon>Eukaryota</taxon>
        <taxon>Fungi</taxon>
        <taxon>Dikarya</taxon>
        <taxon>Ascomycota</taxon>
        <taxon>Pezizomycotina</taxon>
        <taxon>Sordariomycetes</taxon>
        <taxon>Sordariomycetidae</taxon>
        <taxon>Sordariales</taxon>
        <taxon>Podosporaceae</taxon>
        <taxon>Podospora</taxon>
    </lineage>
</organism>
<evidence type="ECO:0000259" key="2">
    <source>
        <dbReference type="PROSITE" id="PS51782"/>
    </source>
</evidence>
<reference evidence="3" key="1">
    <citation type="journal article" date="2023" name="Mol. Phylogenet. Evol.">
        <title>Genome-scale phylogeny and comparative genomics of the fungal order Sordariales.</title>
        <authorList>
            <person name="Hensen N."/>
            <person name="Bonometti L."/>
            <person name="Westerberg I."/>
            <person name="Brannstrom I.O."/>
            <person name="Guillou S."/>
            <person name="Cros-Aarteil S."/>
            <person name="Calhoun S."/>
            <person name="Haridas S."/>
            <person name="Kuo A."/>
            <person name="Mondo S."/>
            <person name="Pangilinan J."/>
            <person name="Riley R."/>
            <person name="LaButti K."/>
            <person name="Andreopoulos B."/>
            <person name="Lipzen A."/>
            <person name="Chen C."/>
            <person name="Yan M."/>
            <person name="Daum C."/>
            <person name="Ng V."/>
            <person name="Clum A."/>
            <person name="Steindorff A."/>
            <person name="Ohm R.A."/>
            <person name="Martin F."/>
            <person name="Silar P."/>
            <person name="Natvig D.O."/>
            <person name="Lalanne C."/>
            <person name="Gautier V."/>
            <person name="Ament-Velasquez S.L."/>
            <person name="Kruys A."/>
            <person name="Hutchinson M.I."/>
            <person name="Powell A.J."/>
            <person name="Barry K."/>
            <person name="Miller A.N."/>
            <person name="Grigoriev I.V."/>
            <person name="Debuchy R."/>
            <person name="Gladieux P."/>
            <person name="Hiltunen Thoren M."/>
            <person name="Johannesson H."/>
        </authorList>
    </citation>
    <scope>NUCLEOTIDE SEQUENCE</scope>
    <source>
        <strain evidence="3">CBS 990.96</strain>
    </source>
</reference>